<reference evidence="10 11" key="1">
    <citation type="submission" date="2023-10" db="EMBL/GenBank/DDBJ databases">
        <title>Veillonella sp. nov., isolated from a pig farm feces dump.</title>
        <authorList>
            <person name="Chang Y.-H."/>
        </authorList>
    </citation>
    <scope>NUCLEOTIDE SEQUENCE [LARGE SCALE GENOMIC DNA]</scope>
    <source>
        <strain evidence="10 11">YH-vei2233</strain>
    </source>
</reference>
<dbReference type="HAMAP" id="MF_00027">
    <property type="entry name" value="CobB_CbiA"/>
    <property type="match status" value="1"/>
</dbReference>
<dbReference type="InterPro" id="IPR004484">
    <property type="entry name" value="CbiA/CobB_synth"/>
</dbReference>
<accession>A0ABU3Z7B7</accession>
<keyword evidence="5 7" id="KW-0460">Magnesium</keyword>
<sequence>MNTVQIPRVVIAGTNSGVGKTTIVAGLLAAYRERGLAVQSFKVGPDYIDPGFHKIASGRDSYNLDTWLVPPHKMNPFFARMCENADMAIVEGVMGLYDGGREGVSSTAEIAKQLNAPVILVIDCKAMGESAAAIALGFREYDPQVNFGGVILNRLGSANHERMVREGMAKIGVPVIGAIHRDDRMGSPERHLGLTPVTEFDPTTAIDAIREAVHSMVNLDELHDIASSASAIELDGHTIVDVTNNSTARVDSPVDSMARDEALGKPKIGVAYDEAFSFYYPASLAALEEQGAELVYFSPLKDSSLPDVDGLVFGGGFPEMFLQQLADNTAMKSAILAANDKKMPIYAECGGLMYLCEHIVGFEGETYDTVGLVPADCVMQKSLQKVGYVTATALRDTLLGPVGESLRGHEFHFSIMEPHIENFPWAFHLEGGRKPQSYEGGYATDNVLASYLHLNFAGTDEGTRHFIDRCILYKKSK</sequence>
<dbReference type="NCBIfam" id="TIGR00379">
    <property type="entry name" value="cobB"/>
    <property type="match status" value="1"/>
</dbReference>
<comment type="catalytic activity">
    <reaction evidence="7">
        <text>cob(II)yrinate + 2 L-glutamine + 2 ATP + 2 H2O = cob(II)yrinate a,c diamide + 2 L-glutamate + 2 ADP + 2 phosphate + 2 H(+)</text>
        <dbReference type="Rhea" id="RHEA:26289"/>
        <dbReference type="ChEBI" id="CHEBI:15377"/>
        <dbReference type="ChEBI" id="CHEBI:15378"/>
        <dbReference type="ChEBI" id="CHEBI:29985"/>
        <dbReference type="ChEBI" id="CHEBI:30616"/>
        <dbReference type="ChEBI" id="CHEBI:43474"/>
        <dbReference type="ChEBI" id="CHEBI:58359"/>
        <dbReference type="ChEBI" id="CHEBI:58537"/>
        <dbReference type="ChEBI" id="CHEBI:58894"/>
        <dbReference type="ChEBI" id="CHEBI:456216"/>
        <dbReference type="EC" id="6.3.5.11"/>
    </reaction>
</comment>
<dbReference type="Proteomes" id="UP001272515">
    <property type="component" value="Unassembled WGS sequence"/>
</dbReference>
<dbReference type="SUPFAM" id="SSF52540">
    <property type="entry name" value="P-loop containing nucleoside triphosphate hydrolases"/>
    <property type="match status" value="1"/>
</dbReference>
<gene>
    <name evidence="7" type="primary">cbiA</name>
    <name evidence="10" type="ORF">RVY80_02995</name>
</gene>
<evidence type="ECO:0000256" key="3">
    <source>
        <dbReference type="ARBA" id="ARBA00022741"/>
    </source>
</evidence>
<comment type="domain">
    <text evidence="7">Comprises of two domains. The C-terminal domain contains the binding site for glutamine and catalyzes the hydrolysis of this substrate to glutamate and ammonia. The N-terminal domain is anticipated to bind ATP and cobyrinate and catalyzes the ultimate synthesis of the diamide product. The ammonia produced via the glutaminase domain is probably translocated to the adjacent domain via a molecular tunnel, where it reacts with an activated intermediate.</text>
</comment>
<proteinExistence type="inferred from homology"/>
<evidence type="ECO:0000259" key="8">
    <source>
        <dbReference type="Pfam" id="PF01656"/>
    </source>
</evidence>
<comment type="similarity">
    <text evidence="7">Belongs to the CobB/CbiA family.</text>
</comment>
<dbReference type="NCBIfam" id="NF002204">
    <property type="entry name" value="PRK01077.1"/>
    <property type="match status" value="1"/>
</dbReference>
<dbReference type="CDD" id="cd05388">
    <property type="entry name" value="CobB_N"/>
    <property type="match status" value="1"/>
</dbReference>
<dbReference type="SUPFAM" id="SSF52317">
    <property type="entry name" value="Class I glutamine amidotransferase-like"/>
    <property type="match status" value="1"/>
</dbReference>
<dbReference type="InterPro" id="IPR029062">
    <property type="entry name" value="Class_I_gatase-like"/>
</dbReference>
<evidence type="ECO:0000256" key="5">
    <source>
        <dbReference type="ARBA" id="ARBA00022842"/>
    </source>
</evidence>
<comment type="miscellaneous">
    <text evidence="7">The a and c carboxylates of cobyrinate are activated for nucleophilic attack via formation of a phosphorylated intermediate by ATP. CbiA catalyzes first the amidation of the c-carboxylate, and then that of the a-carboxylate.</text>
</comment>
<evidence type="ECO:0000256" key="4">
    <source>
        <dbReference type="ARBA" id="ARBA00022840"/>
    </source>
</evidence>
<dbReference type="InterPro" id="IPR002586">
    <property type="entry name" value="CobQ/CobB/MinD/ParA_Nub-bd_dom"/>
</dbReference>
<keyword evidence="6 7" id="KW-0315">Glutamine amidotransferase</keyword>
<comment type="cofactor">
    <cofactor evidence="1 7">
        <name>Mg(2+)</name>
        <dbReference type="ChEBI" id="CHEBI:18420"/>
    </cofactor>
</comment>
<keyword evidence="11" id="KW-1185">Reference proteome</keyword>
<dbReference type="CDD" id="cd03130">
    <property type="entry name" value="GATase1_CobB"/>
    <property type="match status" value="1"/>
</dbReference>
<organism evidence="10 11">
    <name type="scientific">Veillonella absiana</name>
    <dbReference type="NCBI Taxonomy" id="3079305"/>
    <lineage>
        <taxon>Bacteria</taxon>
        <taxon>Bacillati</taxon>
        <taxon>Bacillota</taxon>
        <taxon>Negativicutes</taxon>
        <taxon>Veillonellales</taxon>
        <taxon>Veillonellaceae</taxon>
        <taxon>Veillonella</taxon>
    </lineage>
</organism>
<feature type="domain" description="CobQ/CobB/MinD/ParA nucleotide binding" evidence="8">
    <location>
        <begin position="9"/>
        <end position="191"/>
    </location>
</feature>
<dbReference type="Pfam" id="PF01656">
    <property type="entry name" value="CbiA"/>
    <property type="match status" value="1"/>
</dbReference>
<dbReference type="Pfam" id="PF07685">
    <property type="entry name" value="GATase_3"/>
    <property type="match status" value="1"/>
</dbReference>
<keyword evidence="7" id="KW-0169">Cobalamin biosynthesis</keyword>
<dbReference type="Gene3D" id="3.40.50.880">
    <property type="match status" value="1"/>
</dbReference>
<dbReference type="PROSITE" id="PS51274">
    <property type="entry name" value="GATASE_COBBQ"/>
    <property type="match status" value="1"/>
</dbReference>
<evidence type="ECO:0000313" key="11">
    <source>
        <dbReference type="Proteomes" id="UP001272515"/>
    </source>
</evidence>
<evidence type="ECO:0000313" key="10">
    <source>
        <dbReference type="EMBL" id="MDV5087813.1"/>
    </source>
</evidence>
<evidence type="ECO:0000256" key="6">
    <source>
        <dbReference type="ARBA" id="ARBA00022962"/>
    </source>
</evidence>
<dbReference type="InterPro" id="IPR011698">
    <property type="entry name" value="GATase_3"/>
</dbReference>
<dbReference type="EC" id="6.3.5.11" evidence="7"/>
<evidence type="ECO:0000256" key="7">
    <source>
        <dbReference type="HAMAP-Rule" id="MF_00027"/>
    </source>
</evidence>
<feature type="domain" description="CobB/CobQ-like glutamine amidotransferase" evidence="9">
    <location>
        <begin position="267"/>
        <end position="458"/>
    </location>
</feature>
<comment type="function">
    <text evidence="7">Catalyzes the ATP-dependent amidation of the two carboxylate groups at positions a and c of cobyrinate, using either L-glutamine or ammonia as the nitrogen source.</text>
</comment>
<evidence type="ECO:0000259" key="9">
    <source>
        <dbReference type="Pfam" id="PF07685"/>
    </source>
</evidence>
<dbReference type="EMBL" id="JAWJZB010000003">
    <property type="protein sequence ID" value="MDV5087813.1"/>
    <property type="molecule type" value="Genomic_DNA"/>
</dbReference>
<dbReference type="PANTHER" id="PTHR43873">
    <property type="entry name" value="COBYRINATE A,C-DIAMIDE SYNTHASE"/>
    <property type="match status" value="1"/>
</dbReference>
<dbReference type="RefSeq" id="WP_295188562.1">
    <property type="nucleotide sequence ID" value="NZ_JAWJZA010000001.1"/>
</dbReference>
<protein>
    <recommendedName>
        <fullName evidence="7">Cobyrinate a,c-diamide synthase</fullName>
        <ecNumber evidence="7">6.3.5.11</ecNumber>
    </recommendedName>
    <alternativeName>
        <fullName evidence="7">Cobyrinic acid a,c-diamide synthetase</fullName>
    </alternativeName>
</protein>
<keyword evidence="4 7" id="KW-0067">ATP-binding</keyword>
<feature type="site" description="Increases nucleophilicity of active site Cys" evidence="7">
    <location>
        <position position="453"/>
    </location>
</feature>
<keyword evidence="2 7" id="KW-0436">Ligase</keyword>
<keyword evidence="3 7" id="KW-0547">Nucleotide-binding</keyword>
<comment type="pathway">
    <text evidence="7">Cofactor biosynthesis; adenosylcobalamin biosynthesis; cob(II)yrinate a,c-diamide from sirohydrochlorin (anaerobic route): step 10/10.</text>
</comment>
<dbReference type="Gene3D" id="3.40.50.300">
    <property type="entry name" value="P-loop containing nucleotide triphosphate hydrolases"/>
    <property type="match status" value="2"/>
</dbReference>
<dbReference type="PANTHER" id="PTHR43873:SF1">
    <property type="entry name" value="COBYRINATE A,C-DIAMIDE SYNTHASE"/>
    <property type="match status" value="1"/>
</dbReference>
<dbReference type="InterPro" id="IPR027417">
    <property type="entry name" value="P-loop_NTPase"/>
</dbReference>
<evidence type="ECO:0000256" key="2">
    <source>
        <dbReference type="ARBA" id="ARBA00022598"/>
    </source>
</evidence>
<name>A0ABU3Z7B7_9FIRM</name>
<feature type="active site" description="Nucleophile" evidence="7">
    <location>
        <position position="349"/>
    </location>
</feature>
<comment type="caution">
    <text evidence="10">The sequence shown here is derived from an EMBL/GenBank/DDBJ whole genome shotgun (WGS) entry which is preliminary data.</text>
</comment>
<evidence type="ECO:0000256" key="1">
    <source>
        <dbReference type="ARBA" id="ARBA00001946"/>
    </source>
</evidence>